<feature type="transmembrane region" description="Helical" evidence="1">
    <location>
        <begin position="41"/>
        <end position="63"/>
    </location>
</feature>
<evidence type="ECO:0000256" key="1">
    <source>
        <dbReference type="SAM" id="Phobius"/>
    </source>
</evidence>
<keyword evidence="1" id="KW-1133">Transmembrane helix</keyword>
<dbReference type="Proteomes" id="UP001173597">
    <property type="component" value="Unassembled WGS sequence"/>
</dbReference>
<name>A0AAW6X4D4_9GAMM</name>
<evidence type="ECO:0000259" key="2">
    <source>
        <dbReference type="SMART" id="SM00014"/>
    </source>
</evidence>
<protein>
    <submittedName>
        <fullName evidence="3">Phosphatase PAP2 family protein</fullName>
    </submittedName>
</protein>
<dbReference type="Gene3D" id="1.20.144.10">
    <property type="entry name" value="Phosphatidic acid phosphatase type 2/haloperoxidase"/>
    <property type="match status" value="1"/>
</dbReference>
<dbReference type="AlphaFoldDB" id="A0AAW6X4D4"/>
<sequence length="218" mass="23520">MDWYSLTFFGDSMLLLPSGIIVFAILMFVCRDWKQTAQWALLFGGVGAIVCASKLAFMGWGIGIRELDFTGFSGHSALSASIWPVMMWLLTGRFSTAVRKTAVLSGYALALLIGYSRLAIHVHSVSEVISGLALGGAASSAFLWLQRNIAPPALSYRKIAAALLLPLLLINNGTIAPTQGLLEFIAVSIAPIDKPFTREDMHANVPVAYNTLNSRSAQ</sequence>
<dbReference type="InterPro" id="IPR036938">
    <property type="entry name" value="PAP2/HPO_sf"/>
</dbReference>
<evidence type="ECO:0000313" key="3">
    <source>
        <dbReference type="EMBL" id="MDK4765507.1"/>
    </source>
</evidence>
<feature type="transmembrane region" description="Helical" evidence="1">
    <location>
        <begin position="6"/>
        <end position="29"/>
    </location>
</feature>
<feature type="domain" description="Phosphatidic acid phosphatase type 2/haloperoxidase" evidence="2">
    <location>
        <begin position="9"/>
        <end position="143"/>
    </location>
</feature>
<dbReference type="EMBL" id="JARTLO010000004">
    <property type="protein sequence ID" value="MDK4765507.1"/>
    <property type="molecule type" value="Genomic_DNA"/>
</dbReference>
<dbReference type="SMART" id="SM00014">
    <property type="entry name" value="acidPPc"/>
    <property type="match status" value="1"/>
</dbReference>
<feature type="transmembrane region" description="Helical" evidence="1">
    <location>
        <begin position="128"/>
        <end position="145"/>
    </location>
</feature>
<reference evidence="3" key="1">
    <citation type="submission" date="2023-01" db="EMBL/GenBank/DDBJ databases">
        <title>Genomic dissection of endemic carbapenem resistance: metallo-beta-lactamase gene dissemination through clonal, plasmid and integron transfer pathways.</title>
        <authorList>
            <person name="Macesic N."/>
        </authorList>
    </citation>
    <scope>NUCLEOTIDE SEQUENCE</scope>
    <source>
        <strain evidence="3">CPO573</strain>
    </source>
</reference>
<dbReference type="InterPro" id="IPR000326">
    <property type="entry name" value="PAP2/HPO"/>
</dbReference>
<feature type="transmembrane region" description="Helical" evidence="1">
    <location>
        <begin position="69"/>
        <end position="90"/>
    </location>
</feature>
<keyword evidence="1" id="KW-0812">Transmembrane</keyword>
<dbReference type="RefSeq" id="WP_038881001.1">
    <property type="nucleotide sequence ID" value="NZ_CAYETX010000022.1"/>
</dbReference>
<feature type="transmembrane region" description="Helical" evidence="1">
    <location>
        <begin position="102"/>
        <end position="122"/>
    </location>
</feature>
<organism evidence="3 4">
    <name type="scientific">Serratia nevei</name>
    <dbReference type="NCBI Taxonomy" id="2703794"/>
    <lineage>
        <taxon>Bacteria</taxon>
        <taxon>Pseudomonadati</taxon>
        <taxon>Pseudomonadota</taxon>
        <taxon>Gammaproteobacteria</taxon>
        <taxon>Enterobacterales</taxon>
        <taxon>Yersiniaceae</taxon>
        <taxon>Serratia</taxon>
    </lineage>
</organism>
<accession>A0AAW6X4D4</accession>
<proteinExistence type="predicted"/>
<dbReference type="SUPFAM" id="SSF48317">
    <property type="entry name" value="Acid phosphatase/Vanadium-dependent haloperoxidase"/>
    <property type="match status" value="1"/>
</dbReference>
<gene>
    <name evidence="3" type="ORF">P9854_06735</name>
</gene>
<evidence type="ECO:0000313" key="4">
    <source>
        <dbReference type="Proteomes" id="UP001173597"/>
    </source>
</evidence>
<keyword evidence="1" id="KW-0472">Membrane</keyword>
<dbReference type="Pfam" id="PF01569">
    <property type="entry name" value="PAP2"/>
    <property type="match status" value="1"/>
</dbReference>
<comment type="caution">
    <text evidence="3">The sequence shown here is derived from an EMBL/GenBank/DDBJ whole genome shotgun (WGS) entry which is preliminary data.</text>
</comment>